<feature type="domain" description="BTB" evidence="3">
    <location>
        <begin position="4"/>
        <end position="71"/>
    </location>
</feature>
<organism>
    <name type="scientific">Branchiostoma floridae</name>
    <name type="common">Florida lancelet</name>
    <name type="synonym">Amphioxus</name>
    <dbReference type="NCBI Taxonomy" id="7739"/>
    <lineage>
        <taxon>Eukaryota</taxon>
        <taxon>Metazoa</taxon>
        <taxon>Chordata</taxon>
        <taxon>Cephalochordata</taxon>
        <taxon>Leptocardii</taxon>
        <taxon>Amphioxiformes</taxon>
        <taxon>Branchiostomatidae</taxon>
        <taxon>Branchiostoma</taxon>
    </lineage>
</organism>
<dbReference type="InParanoid" id="C3YKP1"/>
<evidence type="ECO:0000259" key="3">
    <source>
        <dbReference type="PROSITE" id="PS50097"/>
    </source>
</evidence>
<dbReference type="OrthoDB" id="45365at2759"/>
<dbReference type="GeneID" id="118404039"/>
<keyword evidence="5" id="KW-1185">Reference proteome</keyword>
<dbReference type="KEGG" id="bfo:118404039"/>
<dbReference type="PROSITE" id="PS50097">
    <property type="entry name" value="BTB"/>
    <property type="match status" value="1"/>
</dbReference>
<dbReference type="SMART" id="SM00612">
    <property type="entry name" value="Kelch"/>
    <property type="match status" value="2"/>
</dbReference>
<reference evidence="5" key="2">
    <citation type="journal article" date="2020" name="Nat. Ecol. Evol.">
        <title>Deeply conserved synteny resolves early events in vertebrate evolution.</title>
        <authorList>
            <person name="Simakov O."/>
            <person name="Marletaz F."/>
            <person name="Yue J.X."/>
            <person name="O'Connell B."/>
            <person name="Jenkins J."/>
            <person name="Brandt A."/>
            <person name="Calef R."/>
            <person name="Tung C.H."/>
            <person name="Huang T.K."/>
            <person name="Schmutz J."/>
            <person name="Satoh N."/>
            <person name="Yu J.K."/>
            <person name="Putnam N.H."/>
            <person name="Green R.E."/>
            <person name="Rokhsar D.S."/>
        </authorList>
    </citation>
    <scope>NUCLEOTIDE SEQUENCE [LARGE SCALE GENOMIC DNA]</scope>
    <source>
        <strain evidence="5">S238N-H82</strain>
    </source>
</reference>
<dbReference type="AlphaFoldDB" id="C3YKP1"/>
<evidence type="ECO:0000313" key="4">
    <source>
        <dbReference type="EMBL" id="EEN59109.1"/>
    </source>
</evidence>
<evidence type="ECO:0000313" key="5">
    <source>
        <dbReference type="Proteomes" id="UP000001554"/>
    </source>
</evidence>
<dbReference type="RefSeq" id="XP_035658875.1">
    <property type="nucleotide sequence ID" value="XM_035802982.1"/>
</dbReference>
<reference evidence="4" key="1">
    <citation type="journal article" date="2008" name="Nature">
        <title>The amphioxus genome and the evolution of the chordate karyotype.</title>
        <authorList>
            <consortium name="US DOE Joint Genome Institute (JGI-PGF)"/>
            <person name="Putnam N.H."/>
            <person name="Butts T."/>
            <person name="Ferrier D.E.K."/>
            <person name="Furlong R.F."/>
            <person name="Hellsten U."/>
            <person name="Kawashima T."/>
            <person name="Robinson-Rechavi M."/>
            <person name="Shoguchi E."/>
            <person name="Terry A."/>
            <person name="Yu J.-K."/>
            <person name="Benito-Gutierrez E.L."/>
            <person name="Dubchak I."/>
            <person name="Garcia-Fernandez J."/>
            <person name="Gibson-Brown J.J."/>
            <person name="Grigoriev I.V."/>
            <person name="Horton A.C."/>
            <person name="de Jong P.J."/>
            <person name="Jurka J."/>
            <person name="Kapitonov V.V."/>
            <person name="Kohara Y."/>
            <person name="Kuroki Y."/>
            <person name="Lindquist E."/>
            <person name="Lucas S."/>
            <person name="Osoegawa K."/>
            <person name="Pennacchio L.A."/>
            <person name="Salamov A.A."/>
            <person name="Satou Y."/>
            <person name="Sauka-Spengler T."/>
            <person name="Schmutz J."/>
            <person name="Shin-I T."/>
            <person name="Toyoda A."/>
            <person name="Bronner-Fraser M."/>
            <person name="Fujiyama A."/>
            <person name="Holland L.Z."/>
            <person name="Holland P.W.H."/>
            <person name="Satoh N."/>
            <person name="Rokhsar D.S."/>
        </authorList>
    </citation>
    <scope>NUCLEOTIDE SEQUENCE [LARGE SCALE GENOMIC DNA]</scope>
    <source>
        <strain evidence="4">S238N-H82</strain>
        <tissue evidence="4">Testes</tissue>
    </source>
</reference>
<reference evidence="6" key="3">
    <citation type="submission" date="2025-04" db="UniProtKB">
        <authorList>
            <consortium name="RefSeq"/>
        </authorList>
    </citation>
    <scope>IDENTIFICATION</scope>
    <source>
        <strain evidence="6">S238N-H82</strain>
        <tissue evidence="6">Testes</tissue>
    </source>
</reference>
<dbReference type="STRING" id="7739.C3YKP1"/>
<dbReference type="InterPro" id="IPR006652">
    <property type="entry name" value="Kelch_1"/>
</dbReference>
<dbReference type="EMBL" id="GG666523">
    <property type="protein sequence ID" value="EEN59109.1"/>
    <property type="molecule type" value="Genomic_DNA"/>
</dbReference>
<dbReference type="OMA" id="NGYMRTR"/>
<keyword evidence="1" id="KW-0880">Kelch repeat</keyword>
<proteinExistence type="predicted"/>
<dbReference type="Gene3D" id="2.120.10.80">
    <property type="entry name" value="Kelch-type beta propeller"/>
    <property type="match status" value="1"/>
</dbReference>
<dbReference type="InterPro" id="IPR015915">
    <property type="entry name" value="Kelch-typ_b-propeller"/>
</dbReference>
<dbReference type="SUPFAM" id="SSF117281">
    <property type="entry name" value="Kelch motif"/>
    <property type="match status" value="1"/>
</dbReference>
<dbReference type="Pfam" id="PF01344">
    <property type="entry name" value="Kelch_1"/>
    <property type="match status" value="1"/>
</dbReference>
<name>C3YKP1_BRAFL</name>
<accession>C3YKP1</accession>
<keyword evidence="2" id="KW-0677">Repeat</keyword>
<dbReference type="Pfam" id="PF00651">
    <property type="entry name" value="BTB"/>
    <property type="match status" value="1"/>
</dbReference>
<protein>
    <submittedName>
        <fullName evidence="6">Kelch-like protein 22</fullName>
    </submittedName>
</protein>
<evidence type="ECO:0000256" key="2">
    <source>
        <dbReference type="ARBA" id="ARBA00022737"/>
    </source>
</evidence>
<dbReference type="Proteomes" id="UP000001554">
    <property type="component" value="Chromosome 17"/>
</dbReference>
<gene>
    <name evidence="6" type="primary">LOC118404039</name>
    <name evidence="4" type="ORF">BRAFLDRAFT_198871</name>
</gene>
<dbReference type="PANTHER" id="PTHR46375:SF4">
    <property type="entry name" value="KELCH-LIKE FAMILY, MEMBER 42"/>
    <property type="match status" value="1"/>
</dbReference>
<dbReference type="InterPro" id="IPR011333">
    <property type="entry name" value="SKP1/BTB/POZ_sf"/>
</dbReference>
<evidence type="ECO:0000256" key="1">
    <source>
        <dbReference type="ARBA" id="ARBA00022441"/>
    </source>
</evidence>
<dbReference type="Gene3D" id="3.30.710.10">
    <property type="entry name" value="Potassium Channel Kv1.1, Chain A"/>
    <property type="match status" value="1"/>
</dbReference>
<evidence type="ECO:0000313" key="6">
    <source>
        <dbReference type="RefSeq" id="XP_035658875.1"/>
    </source>
</evidence>
<dbReference type="eggNOG" id="KOG1072">
    <property type="taxonomic scope" value="Eukaryota"/>
</dbReference>
<dbReference type="SMART" id="SM00225">
    <property type="entry name" value="BTB"/>
    <property type="match status" value="1"/>
</dbReference>
<dbReference type="InterPro" id="IPR052392">
    <property type="entry name" value="Kelch-BTB_domain-containing"/>
</dbReference>
<dbReference type="CDD" id="cd14733">
    <property type="entry name" value="BACK"/>
    <property type="match status" value="1"/>
</dbReference>
<sequence>MEEETVSLIVEDEEILVDKQALMNHSQYFRAMFSSGMREATQDSVVLHDVTVNVIRELLDFFRTGQLTLDQSTTQEILTTAIFLQMDDVINHAKVSLTVENASEMFAVAELHFLRDLEKATFQYLSRNYLQLLQSETYDRLTEEQQESVLSLRFGGKDTICTIGSYNKDVHLTEDTPRIMHLLDEKNGDWTPYCDVPSSFSTNACGVAVLHNYLFLTGGFTSFKSDQMQKASLCFDVLTNKWTPFPPMIELRANFAFVGLGNTLYAIGGNKLHGSSGTETKAINSVEAYDLRKGSWKKLEPLPTDMIRPCVAVCMEKIYITLSFDNGEKLYSLLQCTGQWRRVSTVRKSRFVFSMAAVDDTLYLIGGRPGDFTCYNVTTGQWSTLFKTYSEQYLDDCVALGDTVFMVSSNATQCYNVKSRLWDCYRIPGSPSNGYMRTRLINISQRNLEVDDEQCS</sequence>
<dbReference type="Gene3D" id="1.25.40.420">
    <property type="match status" value="1"/>
</dbReference>
<dbReference type="SUPFAM" id="SSF54695">
    <property type="entry name" value="POZ domain"/>
    <property type="match status" value="1"/>
</dbReference>
<dbReference type="InterPro" id="IPR000210">
    <property type="entry name" value="BTB/POZ_dom"/>
</dbReference>
<dbReference type="PANTHER" id="PTHR46375">
    <property type="entry name" value="KELCH REPEAT AND BTB DOMAIN-CONTAINING PROTEIN 13-RELATED"/>
    <property type="match status" value="1"/>
</dbReference>